<evidence type="ECO:0000259" key="1">
    <source>
        <dbReference type="Pfam" id="PF14513"/>
    </source>
</evidence>
<dbReference type="Pfam" id="PF14513">
    <property type="entry name" value="DAG_kinase_N"/>
    <property type="match status" value="1"/>
</dbReference>
<dbReference type="Gene3D" id="1.10.238.110">
    <property type="entry name" value="Diacylglycerol kinase alpha"/>
    <property type="match status" value="1"/>
</dbReference>
<feature type="domain" description="Diacylglycerol kinase type I N-terminal" evidence="1">
    <location>
        <begin position="31"/>
        <end position="90"/>
    </location>
</feature>
<accession>A0A8J5T6H3</accession>
<dbReference type="Proteomes" id="UP000747542">
    <property type="component" value="Unassembled WGS sequence"/>
</dbReference>
<protein>
    <submittedName>
        <fullName evidence="2">Diacylglycerol kinase beta-like 1</fullName>
    </submittedName>
</protein>
<keyword evidence="2" id="KW-0418">Kinase</keyword>
<keyword evidence="2" id="KW-0808">Transferase</keyword>
<reference evidence="2" key="1">
    <citation type="journal article" date="2021" name="Sci. Adv.">
        <title>The American lobster genome reveals insights on longevity, neural, and immune adaptations.</title>
        <authorList>
            <person name="Polinski J.M."/>
            <person name="Zimin A.V."/>
            <person name="Clark K.F."/>
            <person name="Kohn A.B."/>
            <person name="Sadowski N."/>
            <person name="Timp W."/>
            <person name="Ptitsyn A."/>
            <person name="Khanna P."/>
            <person name="Romanova D.Y."/>
            <person name="Williams P."/>
            <person name="Greenwood S.J."/>
            <person name="Moroz L.L."/>
            <person name="Walt D.R."/>
            <person name="Bodnar A.G."/>
        </authorList>
    </citation>
    <scope>NUCLEOTIDE SEQUENCE</scope>
    <source>
        <strain evidence="2">GMGI-L3</strain>
    </source>
</reference>
<keyword evidence="3" id="KW-1185">Reference proteome</keyword>
<dbReference type="SUPFAM" id="SSF47473">
    <property type="entry name" value="EF-hand"/>
    <property type="match status" value="1"/>
</dbReference>
<evidence type="ECO:0000313" key="2">
    <source>
        <dbReference type="EMBL" id="KAG7173384.1"/>
    </source>
</evidence>
<dbReference type="GO" id="GO:0016301">
    <property type="term" value="F:kinase activity"/>
    <property type="evidence" value="ECO:0007669"/>
    <property type="project" value="UniProtKB-KW"/>
</dbReference>
<comment type="caution">
    <text evidence="2">The sequence shown here is derived from an EMBL/GenBank/DDBJ whole genome shotgun (WGS) entry which is preliminary data.</text>
</comment>
<name>A0A8J5T6H3_HOMAM</name>
<sequence length="97" mass="10770">TGAGGGEAACRYTGRSCHPLSSNSFKILLPKLEDVLKEFTGTGALSKYSLDGDIDYEGFQLFMNTFLEVDTPEELCRHLFLSFVKRPRPQPVEPKSI</sequence>
<proteinExistence type="predicted"/>
<dbReference type="InterPro" id="IPR038199">
    <property type="entry name" value="DGK_typeI_N_sf"/>
</dbReference>
<feature type="non-terminal residue" evidence="2">
    <location>
        <position position="97"/>
    </location>
</feature>
<dbReference type="InterPro" id="IPR029477">
    <property type="entry name" value="DAG_kinase_typeI_N"/>
</dbReference>
<gene>
    <name evidence="2" type="primary">Dgkb-L1</name>
    <name evidence="2" type="ORF">Hamer_G018667</name>
</gene>
<organism evidence="2 3">
    <name type="scientific">Homarus americanus</name>
    <name type="common">American lobster</name>
    <dbReference type="NCBI Taxonomy" id="6706"/>
    <lineage>
        <taxon>Eukaryota</taxon>
        <taxon>Metazoa</taxon>
        <taxon>Ecdysozoa</taxon>
        <taxon>Arthropoda</taxon>
        <taxon>Crustacea</taxon>
        <taxon>Multicrustacea</taxon>
        <taxon>Malacostraca</taxon>
        <taxon>Eumalacostraca</taxon>
        <taxon>Eucarida</taxon>
        <taxon>Decapoda</taxon>
        <taxon>Pleocyemata</taxon>
        <taxon>Astacidea</taxon>
        <taxon>Nephropoidea</taxon>
        <taxon>Nephropidae</taxon>
        <taxon>Homarus</taxon>
    </lineage>
</organism>
<dbReference type="InterPro" id="IPR011992">
    <property type="entry name" value="EF-hand-dom_pair"/>
</dbReference>
<dbReference type="EMBL" id="JAHLQT010009960">
    <property type="protein sequence ID" value="KAG7173384.1"/>
    <property type="molecule type" value="Genomic_DNA"/>
</dbReference>
<evidence type="ECO:0000313" key="3">
    <source>
        <dbReference type="Proteomes" id="UP000747542"/>
    </source>
</evidence>
<dbReference type="AlphaFoldDB" id="A0A8J5T6H3"/>
<feature type="non-terminal residue" evidence="2">
    <location>
        <position position="1"/>
    </location>
</feature>